<dbReference type="InterPro" id="IPR010982">
    <property type="entry name" value="Lambda_DNA-bd_dom_sf"/>
</dbReference>
<dbReference type="InterPro" id="IPR028082">
    <property type="entry name" value="Peripla_BP_I"/>
</dbReference>
<keyword evidence="1" id="KW-0805">Transcription regulation</keyword>
<reference evidence="5 6" key="1">
    <citation type="submission" date="2019-03" db="EMBL/GenBank/DDBJ databases">
        <title>Genomic Encyclopedia of Type Strains, Phase IV (KMG-IV): sequencing the most valuable type-strain genomes for metagenomic binning, comparative biology and taxonomic classification.</title>
        <authorList>
            <person name="Goeker M."/>
        </authorList>
    </citation>
    <scope>NUCLEOTIDE SEQUENCE [LARGE SCALE GENOMIC DNA]</scope>
    <source>
        <strain evidence="5 6">DSM 100059</strain>
    </source>
</reference>
<organism evidence="5 6">
    <name type="scientific">Dinghuibacter silviterrae</name>
    <dbReference type="NCBI Taxonomy" id="1539049"/>
    <lineage>
        <taxon>Bacteria</taxon>
        <taxon>Pseudomonadati</taxon>
        <taxon>Bacteroidota</taxon>
        <taxon>Chitinophagia</taxon>
        <taxon>Chitinophagales</taxon>
        <taxon>Chitinophagaceae</taxon>
        <taxon>Dinghuibacter</taxon>
    </lineage>
</organism>
<feature type="domain" description="HTH lacI-type" evidence="4">
    <location>
        <begin position="6"/>
        <end position="60"/>
    </location>
</feature>
<dbReference type="Pfam" id="PF00356">
    <property type="entry name" value="LacI"/>
    <property type="match status" value="1"/>
</dbReference>
<keyword evidence="6" id="KW-1185">Reference proteome</keyword>
<dbReference type="OrthoDB" id="667031at2"/>
<dbReference type="SUPFAM" id="SSF47413">
    <property type="entry name" value="lambda repressor-like DNA-binding domains"/>
    <property type="match status" value="1"/>
</dbReference>
<dbReference type="Gene3D" id="1.10.260.40">
    <property type="entry name" value="lambda repressor-like DNA-binding domains"/>
    <property type="match status" value="1"/>
</dbReference>
<protein>
    <submittedName>
        <fullName evidence="5">LacI family transcriptional regulator</fullName>
    </submittedName>
</protein>
<name>A0A4R8DH62_9BACT</name>
<dbReference type="PANTHER" id="PTHR30146">
    <property type="entry name" value="LACI-RELATED TRANSCRIPTIONAL REPRESSOR"/>
    <property type="match status" value="1"/>
</dbReference>
<evidence type="ECO:0000313" key="5">
    <source>
        <dbReference type="EMBL" id="TDW96446.1"/>
    </source>
</evidence>
<accession>A0A4R8DH62</accession>
<keyword evidence="3" id="KW-0804">Transcription</keyword>
<dbReference type="Pfam" id="PF00532">
    <property type="entry name" value="Peripla_BP_1"/>
    <property type="match status" value="1"/>
</dbReference>
<dbReference type="Gene3D" id="3.40.50.2300">
    <property type="match status" value="2"/>
</dbReference>
<dbReference type="GO" id="GO:0003700">
    <property type="term" value="F:DNA-binding transcription factor activity"/>
    <property type="evidence" value="ECO:0007669"/>
    <property type="project" value="TreeGrafter"/>
</dbReference>
<dbReference type="SUPFAM" id="SSF53822">
    <property type="entry name" value="Periplasmic binding protein-like I"/>
    <property type="match status" value="1"/>
</dbReference>
<evidence type="ECO:0000259" key="4">
    <source>
        <dbReference type="PROSITE" id="PS50932"/>
    </source>
</evidence>
<comment type="caution">
    <text evidence="5">The sequence shown here is derived from an EMBL/GenBank/DDBJ whole genome shotgun (WGS) entry which is preliminary data.</text>
</comment>
<evidence type="ECO:0000256" key="3">
    <source>
        <dbReference type="ARBA" id="ARBA00023163"/>
    </source>
</evidence>
<dbReference type="PROSITE" id="PS50932">
    <property type="entry name" value="HTH_LACI_2"/>
    <property type="match status" value="1"/>
</dbReference>
<dbReference type="PANTHER" id="PTHR30146:SF109">
    <property type="entry name" value="HTH-TYPE TRANSCRIPTIONAL REGULATOR GALS"/>
    <property type="match status" value="1"/>
</dbReference>
<dbReference type="EMBL" id="SODV01000002">
    <property type="protein sequence ID" value="TDW96446.1"/>
    <property type="molecule type" value="Genomic_DNA"/>
</dbReference>
<dbReference type="CDD" id="cd01392">
    <property type="entry name" value="HTH_LacI"/>
    <property type="match status" value="1"/>
</dbReference>
<dbReference type="SMART" id="SM00354">
    <property type="entry name" value="HTH_LACI"/>
    <property type="match status" value="1"/>
</dbReference>
<dbReference type="AlphaFoldDB" id="A0A4R8DH62"/>
<proteinExistence type="predicted"/>
<evidence type="ECO:0000256" key="1">
    <source>
        <dbReference type="ARBA" id="ARBA00023015"/>
    </source>
</evidence>
<sequence length="344" mass="38221">MRYEAITIKDIAKALNLSISTVSKALRDSYEISEDTKDMVKAYARDHNYKPNPIAQSLKKGLSKSIGVVVCNIDNHFFSQAINGMEVVAGSRGYNVIITQTHESFEREVANVRHLSSRSIDGLIVSLSAETEDIGHFKQLHDQGLPIVFFDRVTPEIKTHTVISGNFKGAYDATLHLVAQGYTRIAQITSANQLSITLERLEGYRQALADSGIPLRDEYVRFCPHGGMIQAETEQAIRGLLALDPRPEAILTASDRLSTTTFSLLKEMQVAIPGEMAIVGFTNSVSAHIFDPPFSAIMQPAFDMGKQSMELLVQLIEAKRPVTEFERRVLDVELRIRASSQRAR</sequence>
<dbReference type="Proteomes" id="UP000294498">
    <property type="component" value="Unassembled WGS sequence"/>
</dbReference>
<evidence type="ECO:0000313" key="6">
    <source>
        <dbReference type="Proteomes" id="UP000294498"/>
    </source>
</evidence>
<dbReference type="InterPro" id="IPR000843">
    <property type="entry name" value="HTH_LacI"/>
</dbReference>
<dbReference type="RefSeq" id="WP_133996895.1">
    <property type="nucleotide sequence ID" value="NZ_SODV01000002.1"/>
</dbReference>
<evidence type="ECO:0000256" key="2">
    <source>
        <dbReference type="ARBA" id="ARBA00023125"/>
    </source>
</evidence>
<keyword evidence="2" id="KW-0238">DNA-binding</keyword>
<dbReference type="CDD" id="cd06267">
    <property type="entry name" value="PBP1_LacI_sugar_binding-like"/>
    <property type="match status" value="1"/>
</dbReference>
<gene>
    <name evidence="5" type="ORF">EDB95_4277</name>
</gene>
<dbReference type="GO" id="GO:0000976">
    <property type="term" value="F:transcription cis-regulatory region binding"/>
    <property type="evidence" value="ECO:0007669"/>
    <property type="project" value="TreeGrafter"/>
</dbReference>
<dbReference type="InterPro" id="IPR001761">
    <property type="entry name" value="Peripla_BP/Lac1_sug-bd_dom"/>
</dbReference>